<proteinExistence type="predicted"/>
<accession>A0ABW9HYA7</accession>
<evidence type="ECO:0000313" key="1">
    <source>
        <dbReference type="EMBL" id="MFM9611792.1"/>
    </source>
</evidence>
<keyword evidence="2" id="KW-1185">Reference proteome</keyword>
<evidence type="ECO:0000313" key="2">
    <source>
        <dbReference type="Proteomes" id="UP001631957"/>
    </source>
</evidence>
<name>A0ABW9HYA7_9ACTN</name>
<dbReference type="EMBL" id="JBJVNI010000012">
    <property type="protein sequence ID" value="MFM9611792.1"/>
    <property type="molecule type" value="Genomic_DNA"/>
</dbReference>
<protein>
    <submittedName>
        <fullName evidence="1">Uncharacterized protein</fullName>
    </submittedName>
</protein>
<organism evidence="1 2">
    <name type="scientific">Streptomyces niveiscabiei</name>
    <dbReference type="NCBI Taxonomy" id="164115"/>
    <lineage>
        <taxon>Bacteria</taxon>
        <taxon>Bacillati</taxon>
        <taxon>Actinomycetota</taxon>
        <taxon>Actinomycetes</taxon>
        <taxon>Kitasatosporales</taxon>
        <taxon>Streptomycetaceae</taxon>
        <taxon>Streptomyces</taxon>
    </lineage>
</organism>
<dbReference type="Proteomes" id="UP001631957">
    <property type="component" value="Unassembled WGS sequence"/>
</dbReference>
<comment type="caution">
    <text evidence="1">The sequence shown here is derived from an EMBL/GenBank/DDBJ whole genome shotgun (WGS) entry which is preliminary data.</text>
</comment>
<reference evidence="1 2" key="1">
    <citation type="submission" date="2024-12" db="EMBL/GenBank/DDBJ databases">
        <title>Forecasting of Potato common scab and diversities of Pathogenic streptomyces spp. in china.</title>
        <authorList>
            <person name="Handique U."/>
            <person name="Wu J."/>
        </authorList>
    </citation>
    <scope>NUCLEOTIDE SEQUENCE [LARGE SCALE GENOMIC DNA]</scope>
    <source>
        <strain evidence="1 2">ZRIMU1530</strain>
    </source>
</reference>
<sequence>MSPSHPASGITGILLTILNDSAGQGSADHDIIGQDSDSPGLLLLLDAAP</sequence>
<dbReference type="RefSeq" id="WP_409123294.1">
    <property type="nucleotide sequence ID" value="NZ_JBJVNI010000012.1"/>
</dbReference>
<gene>
    <name evidence="1" type="ORF">ACKI18_24135</name>
</gene>